<name>A0A143PM65_LUTPR</name>
<evidence type="ECO:0000313" key="3">
    <source>
        <dbReference type="Proteomes" id="UP000076079"/>
    </source>
</evidence>
<dbReference type="OrthoDB" id="9148343at2"/>
<protein>
    <submittedName>
        <fullName evidence="2">Type 2 lantibiotic biosynthesis protein LanM</fullName>
    </submittedName>
</protein>
<dbReference type="EMBL" id="CP015136">
    <property type="protein sequence ID" value="AMY09270.1"/>
    <property type="molecule type" value="Genomic_DNA"/>
</dbReference>
<evidence type="ECO:0000313" key="2">
    <source>
        <dbReference type="EMBL" id="AMY09270.1"/>
    </source>
</evidence>
<feature type="binding site" evidence="1">
    <location>
        <position position="338"/>
    </location>
    <ligand>
        <name>Zn(2+)</name>
        <dbReference type="ChEBI" id="CHEBI:29105"/>
    </ligand>
</feature>
<dbReference type="GO" id="GO:0046872">
    <property type="term" value="F:metal ion binding"/>
    <property type="evidence" value="ECO:0007669"/>
    <property type="project" value="UniProtKB-KW"/>
</dbReference>
<dbReference type="STRING" id="1855912.LuPra_02483"/>
<dbReference type="KEGG" id="abac:LuPra_02483"/>
<gene>
    <name evidence="2" type="ORF">LuPra_02483</name>
</gene>
<dbReference type="Gene3D" id="1.50.10.20">
    <property type="match status" value="1"/>
</dbReference>
<reference evidence="2 3" key="1">
    <citation type="journal article" date="2016" name="Genome Announc.">
        <title>First Complete Genome Sequence of a Subdivision 6 Acidobacterium Strain.</title>
        <authorList>
            <person name="Huang S."/>
            <person name="Vieira S."/>
            <person name="Bunk B."/>
            <person name="Riedel T."/>
            <person name="Sproer C."/>
            <person name="Overmann J."/>
        </authorList>
    </citation>
    <scope>NUCLEOTIDE SEQUENCE [LARGE SCALE GENOMIC DNA]</scope>
    <source>
        <strain evidence="3">DSM 100886 HEG_-6_39</strain>
    </source>
</reference>
<dbReference type="SMART" id="SM01260">
    <property type="entry name" value="LANC_like"/>
    <property type="match status" value="1"/>
</dbReference>
<dbReference type="SUPFAM" id="SSF158745">
    <property type="entry name" value="LanC-like"/>
    <property type="match status" value="1"/>
</dbReference>
<dbReference type="RefSeq" id="WP_110171031.1">
    <property type="nucleotide sequence ID" value="NZ_CP015136.1"/>
</dbReference>
<proteinExistence type="predicted"/>
<dbReference type="PRINTS" id="PR01955">
    <property type="entry name" value="LANCFRANKIA"/>
</dbReference>
<keyword evidence="3" id="KW-1185">Reference proteome</keyword>
<dbReference type="InterPro" id="IPR007822">
    <property type="entry name" value="LANC-like"/>
</dbReference>
<evidence type="ECO:0000256" key="1">
    <source>
        <dbReference type="PIRSR" id="PIRSR607822-1"/>
    </source>
</evidence>
<dbReference type="AlphaFoldDB" id="A0A143PM65"/>
<feature type="binding site" evidence="1">
    <location>
        <position position="288"/>
    </location>
    <ligand>
        <name>Zn(2+)</name>
        <dbReference type="ChEBI" id="CHEBI:29105"/>
    </ligand>
</feature>
<dbReference type="Proteomes" id="UP000076079">
    <property type="component" value="Chromosome"/>
</dbReference>
<dbReference type="PANTHER" id="PTHR12736">
    <property type="entry name" value="LANC-LIKE PROTEIN"/>
    <property type="match status" value="1"/>
</dbReference>
<reference evidence="3" key="2">
    <citation type="submission" date="2016-04" db="EMBL/GenBank/DDBJ databases">
        <title>First Complete Genome Sequence of a Subdivision 6 Acidobacterium.</title>
        <authorList>
            <person name="Huang S."/>
            <person name="Vieira S."/>
            <person name="Bunk B."/>
            <person name="Riedel T."/>
            <person name="Sproeer C."/>
            <person name="Overmann J."/>
        </authorList>
    </citation>
    <scope>NUCLEOTIDE SEQUENCE [LARGE SCALE GENOMIC DNA]</scope>
    <source>
        <strain evidence="3">DSM 100886 HEG_-6_39</strain>
    </source>
</reference>
<sequence>MTFASLDPAAVRDAALRAADRIGARLVRDAVRDGPRAAWLGDHMEPVNNQWAVALKASGPDLYSGTPGIAMFLARLHERTGERLFSLTAEAALEQCLSQLESIPQESRAAVWSGWAGIAWALLDTGASLGRAQWTDRGLELVDRITRLDPAAGMLDVMSGSAGVIPFLLDVHRRYDRPAALAAAVRHGEALLAAANRSERGWSWTTLPPTAGFENRDLCGLSHGASGIALALLELAQATGDSRFSSAAEHGIAYEQQWFSPEHSNWPDFREMAPNTPVAQWGYSTTWCHGAAGIALARLRAWQLTNRPDYRQQAEAALYTTAVNVETAAPAGGSWCLCHGTAGNADILLVGAEILGDPSWRLPACQAAIRGIETYENAQLPWPPGVTGGSDNPGLMLGNAGTGWFFLRLAAPEIVSSVLLFSGQSQGEHSS</sequence>
<accession>A0A143PM65</accession>
<organism evidence="2 3">
    <name type="scientific">Luteitalea pratensis</name>
    <dbReference type="NCBI Taxonomy" id="1855912"/>
    <lineage>
        <taxon>Bacteria</taxon>
        <taxon>Pseudomonadati</taxon>
        <taxon>Acidobacteriota</taxon>
        <taxon>Vicinamibacteria</taxon>
        <taxon>Vicinamibacterales</taxon>
        <taxon>Vicinamibacteraceae</taxon>
        <taxon>Luteitalea</taxon>
    </lineage>
</organism>
<dbReference type="Pfam" id="PF05147">
    <property type="entry name" value="LANC_like"/>
    <property type="match status" value="1"/>
</dbReference>
<dbReference type="GO" id="GO:0031179">
    <property type="term" value="P:peptide modification"/>
    <property type="evidence" value="ECO:0007669"/>
    <property type="project" value="InterPro"/>
</dbReference>
<dbReference type="GO" id="GO:0005886">
    <property type="term" value="C:plasma membrane"/>
    <property type="evidence" value="ECO:0007669"/>
    <property type="project" value="TreeGrafter"/>
</dbReference>
<keyword evidence="1" id="KW-0479">Metal-binding</keyword>
<dbReference type="PRINTS" id="PR01950">
    <property type="entry name" value="LANCSUPER"/>
</dbReference>
<dbReference type="PANTHER" id="PTHR12736:SF7">
    <property type="entry name" value="LANC-LIKE PROTEIN 3"/>
    <property type="match status" value="1"/>
</dbReference>
<feature type="binding site" evidence="1">
    <location>
        <position position="339"/>
    </location>
    <ligand>
        <name>Zn(2+)</name>
        <dbReference type="ChEBI" id="CHEBI:29105"/>
    </ligand>
</feature>
<keyword evidence="1" id="KW-0862">Zinc</keyword>